<accession>A0AAN7N6U9</accession>
<sequence>MAGNGTSLVPAVRSEHCNKRVALRTTKRVTHFVKRTDQKLPERGCLLLSFCSVPGTAYPAMCRGCVSCHGRHPVMPTCLRVPTTLGSESIIPESLALSPLQGKVTESQNDRMIELGRTSGGHLVQTPDQKGHLEQAASVSRSLLNISKDADSTTSLGNPCQCSVTLTAKKGGLDWTLGSISLPRGCSNTGTGFLERWSMPQACQCSRGIWTTPLIRCFNLVSPELLRELGLFSLEKRRLQGDLIAAFQYIKGAYKKDGERLFSKACSDRARDNGFKLKEGRFRLDIRKTFSTVRVVRHWNRLPREVVDAPSPEVFKVWSWQRGKRERGGDPRRSGGENSTRRPTTVEGKKALEKKTHYNSQTLLASHSPRCLTYLALSELILKITCQINRINLPGQDPILHSKGAEPRLA</sequence>
<dbReference type="AlphaFoldDB" id="A0AAN7N6U9"/>
<reference evidence="2 3" key="1">
    <citation type="journal article" date="2023" name="J. Hered.">
        <title>Chromosome-level genome of the wood stork (Mycteria americana) provides insight into avian chromosome evolution.</title>
        <authorList>
            <person name="Flamio R. Jr."/>
            <person name="Ramstad K.M."/>
        </authorList>
    </citation>
    <scope>NUCLEOTIDE SEQUENCE [LARGE SCALE GENOMIC DNA]</scope>
    <source>
        <strain evidence="2">JAX WOST 10</strain>
    </source>
</reference>
<evidence type="ECO:0000256" key="1">
    <source>
        <dbReference type="SAM" id="MobiDB-lite"/>
    </source>
</evidence>
<feature type="compositionally biased region" description="Basic and acidic residues" evidence="1">
    <location>
        <begin position="326"/>
        <end position="335"/>
    </location>
</feature>
<dbReference type="EMBL" id="JAUNZN010000004">
    <property type="protein sequence ID" value="KAK4822988.1"/>
    <property type="molecule type" value="Genomic_DNA"/>
</dbReference>
<proteinExistence type="predicted"/>
<evidence type="ECO:0000313" key="3">
    <source>
        <dbReference type="Proteomes" id="UP001333110"/>
    </source>
</evidence>
<organism evidence="2 3">
    <name type="scientific">Mycteria americana</name>
    <name type="common">Wood stork</name>
    <dbReference type="NCBI Taxonomy" id="33587"/>
    <lineage>
        <taxon>Eukaryota</taxon>
        <taxon>Metazoa</taxon>
        <taxon>Chordata</taxon>
        <taxon>Craniata</taxon>
        <taxon>Vertebrata</taxon>
        <taxon>Euteleostomi</taxon>
        <taxon>Archelosauria</taxon>
        <taxon>Archosauria</taxon>
        <taxon>Dinosauria</taxon>
        <taxon>Saurischia</taxon>
        <taxon>Theropoda</taxon>
        <taxon>Coelurosauria</taxon>
        <taxon>Aves</taxon>
        <taxon>Neognathae</taxon>
        <taxon>Neoaves</taxon>
        <taxon>Aequornithes</taxon>
        <taxon>Ciconiiformes</taxon>
        <taxon>Ciconiidae</taxon>
        <taxon>Mycteria</taxon>
    </lineage>
</organism>
<feature type="region of interest" description="Disordered" evidence="1">
    <location>
        <begin position="324"/>
        <end position="350"/>
    </location>
</feature>
<gene>
    <name evidence="2" type="ORF">QYF61_024696</name>
</gene>
<evidence type="ECO:0000313" key="2">
    <source>
        <dbReference type="EMBL" id="KAK4822988.1"/>
    </source>
</evidence>
<keyword evidence="3" id="KW-1185">Reference proteome</keyword>
<dbReference type="Proteomes" id="UP001333110">
    <property type="component" value="Unassembled WGS sequence"/>
</dbReference>
<protein>
    <submittedName>
        <fullName evidence="2">Uncharacterized protein</fullName>
    </submittedName>
</protein>
<comment type="caution">
    <text evidence="2">The sequence shown here is derived from an EMBL/GenBank/DDBJ whole genome shotgun (WGS) entry which is preliminary data.</text>
</comment>
<name>A0AAN7N6U9_MYCAM</name>